<comment type="caution">
    <text evidence="2">The sequence shown here is derived from an EMBL/GenBank/DDBJ whole genome shotgun (WGS) entry which is preliminary data.</text>
</comment>
<keyword evidence="3" id="KW-1185">Reference proteome</keyword>
<evidence type="ECO:0000313" key="2">
    <source>
        <dbReference type="EMBL" id="KAL0252580.1"/>
    </source>
</evidence>
<dbReference type="RefSeq" id="XP_066615300.1">
    <property type="nucleotide sequence ID" value="XM_066756523.1"/>
</dbReference>
<feature type="compositionally biased region" description="Basic and acidic residues" evidence="1">
    <location>
        <begin position="283"/>
        <end position="292"/>
    </location>
</feature>
<dbReference type="GeneID" id="91988830"/>
<protein>
    <submittedName>
        <fullName evidence="2">Uncharacterized protein</fullName>
    </submittedName>
</protein>
<dbReference type="Proteomes" id="UP000054399">
    <property type="component" value="Unassembled WGS sequence"/>
</dbReference>
<organism evidence="2 3">
    <name type="scientific">Cryptococcus tetragattii IND107</name>
    <dbReference type="NCBI Taxonomy" id="1296105"/>
    <lineage>
        <taxon>Eukaryota</taxon>
        <taxon>Fungi</taxon>
        <taxon>Dikarya</taxon>
        <taxon>Basidiomycota</taxon>
        <taxon>Agaricomycotina</taxon>
        <taxon>Tremellomycetes</taxon>
        <taxon>Tremellales</taxon>
        <taxon>Cryptococcaceae</taxon>
        <taxon>Cryptococcus</taxon>
        <taxon>Cryptococcus gattii species complex</taxon>
    </lineage>
</organism>
<sequence>MPVLSSLFRLAPDPLPAHPRSTSTRHFRSGPSGIGHIPAQSIRSMATPPTWVKRPMDYLKSLFYNQALAAKGIALSPHQETTEPDPEILFMREVCRRERLELLGRHRDHTEFGFGLCMDMFSRDTSQQRIIQKEMESRTRKVRSGAWYPQFETIKQKQGGCENGKLGARLSIRNEAIDFSRTTEAENKQFIKDSGTHIVGLTRHFQATRAPHVDPGGTDGPKLDYPTTTTTTHMCLSSKVTHVISEEDIDFRPKKKLRRRYAPSTLSSQERLHDLLVDAQNDLKRHEEERGQWTKGGRRFSFRRPR</sequence>
<evidence type="ECO:0000256" key="1">
    <source>
        <dbReference type="SAM" id="MobiDB-lite"/>
    </source>
</evidence>
<feature type="compositionally biased region" description="Basic residues" evidence="1">
    <location>
        <begin position="296"/>
        <end position="306"/>
    </location>
</feature>
<reference evidence="2" key="1">
    <citation type="submission" date="2015-01" db="EMBL/GenBank/DDBJ databases">
        <authorList>
            <consortium name="The Broad Institute Genomics Platform"/>
            <person name="Cuomo C."/>
            <person name="Litvintseva A."/>
            <person name="Chen Y."/>
            <person name="Heitman J."/>
            <person name="Sun S."/>
            <person name="Springer D."/>
            <person name="Dromer F."/>
            <person name="Young S."/>
            <person name="Zeng Q."/>
            <person name="Gargeya S."/>
            <person name="Abouelleil A."/>
            <person name="Alvarado L."/>
            <person name="Chapman S.B."/>
            <person name="Gainer-Dewar J."/>
            <person name="Goldberg J."/>
            <person name="Griggs A."/>
            <person name="Gujja S."/>
            <person name="Hansen M."/>
            <person name="Howarth C."/>
            <person name="Imamovic A."/>
            <person name="Larimer J."/>
            <person name="Murphy C."/>
            <person name="Naylor J."/>
            <person name="Pearson M."/>
            <person name="Priest M."/>
            <person name="Roberts A."/>
            <person name="Saif S."/>
            <person name="Shea T."/>
            <person name="Sykes S."/>
            <person name="Wortman J."/>
            <person name="Nusbaum C."/>
            <person name="Birren B."/>
        </authorList>
    </citation>
    <scope>NUCLEOTIDE SEQUENCE</scope>
    <source>
        <strain evidence="2">IND107</strain>
    </source>
</reference>
<accession>A0ABR3BW03</accession>
<name>A0ABR3BW03_9TREE</name>
<proteinExistence type="predicted"/>
<feature type="region of interest" description="Disordered" evidence="1">
    <location>
        <begin position="14"/>
        <end position="39"/>
    </location>
</feature>
<reference evidence="2" key="2">
    <citation type="submission" date="2024-01" db="EMBL/GenBank/DDBJ databases">
        <title>Comparative genomics of Cryptococcus and Kwoniella reveals pathogenesis evolution and contrasting modes of karyotype evolution via chromosome fusion or intercentromeric recombination.</title>
        <authorList>
            <person name="Coelho M.A."/>
            <person name="David-Palma M."/>
            <person name="Shea T."/>
            <person name="Bowers K."/>
            <person name="Mcginley-Smith S."/>
            <person name="Mohammad A.W."/>
            <person name="Gnirke A."/>
            <person name="Yurkov A.M."/>
            <person name="Nowrousian M."/>
            <person name="Sun S."/>
            <person name="Cuomo C.A."/>
            <person name="Heitman J."/>
        </authorList>
    </citation>
    <scope>NUCLEOTIDE SEQUENCE</scope>
    <source>
        <strain evidence="2">IND107</strain>
    </source>
</reference>
<dbReference type="EMBL" id="ATAM02000003">
    <property type="protein sequence ID" value="KAL0252580.1"/>
    <property type="molecule type" value="Genomic_DNA"/>
</dbReference>
<gene>
    <name evidence="2" type="ORF">I308_101972</name>
</gene>
<feature type="region of interest" description="Disordered" evidence="1">
    <location>
        <begin position="283"/>
        <end position="306"/>
    </location>
</feature>
<evidence type="ECO:0000313" key="3">
    <source>
        <dbReference type="Proteomes" id="UP000054399"/>
    </source>
</evidence>